<dbReference type="GO" id="GO:0005886">
    <property type="term" value="C:plasma membrane"/>
    <property type="evidence" value="ECO:0007669"/>
    <property type="project" value="UniProtKB-SubCell"/>
</dbReference>
<dbReference type="RefSeq" id="WP_145890673.1">
    <property type="nucleotide sequence ID" value="NZ_CP032703.1"/>
</dbReference>
<dbReference type="EMBL" id="CP032703">
    <property type="protein sequence ID" value="QDY43742.1"/>
    <property type="molecule type" value="Genomic_DNA"/>
</dbReference>
<feature type="transmembrane region" description="Helical" evidence="7">
    <location>
        <begin position="35"/>
        <end position="50"/>
    </location>
</feature>
<dbReference type="GO" id="GO:0022857">
    <property type="term" value="F:transmembrane transporter activity"/>
    <property type="evidence" value="ECO:0007669"/>
    <property type="project" value="InterPro"/>
</dbReference>
<evidence type="ECO:0000256" key="3">
    <source>
        <dbReference type="ARBA" id="ARBA00022475"/>
    </source>
</evidence>
<dbReference type="AlphaFoldDB" id="A0A518XHR8"/>
<geneLocation type="plasmid" evidence="8 9">
    <name>unnamed1</name>
</geneLocation>
<proteinExistence type="predicted"/>
<evidence type="ECO:0000256" key="1">
    <source>
        <dbReference type="ARBA" id="ARBA00004651"/>
    </source>
</evidence>
<dbReference type="PANTHER" id="PTHR30509">
    <property type="entry name" value="P-HYDROXYBENZOIC ACID EFFLUX PUMP SUBUNIT-RELATED"/>
    <property type="match status" value="1"/>
</dbReference>
<sequence>MKWFSQRAVLFSAKTCLAAFLAFYIALALNLDKPAWSLTTVYVASQLYSASTLSKSVFRFFGTVLGGLFTLLVYPATVQSPMLFSLCISLWVALCLYLSLHDRTPKSYVFMLAGYSAAIMGFPDVATPSAITYTVISRIEEITVAILCSSLVHCLILPVSMRHMLGQSIDVWYQNARKLCGELITAMPAEKSVEREDILVQMANYPLNVETLITHCVYEGDAARRLVRLVSVQYQHLSYLIPTLTAIESRLTWLAQQQIRFPDYVADAFRQFLLWLNGDTTLPVRAVLSAAQQELQQAWRAQRLSSEDALLLVGLLERLLNFVRIADACESVSERVSEWTPAVRPGKMARAHKHVDKGLLLLSCFTAFLATFATCLFWIGSGWQAGATAPMMAAVLCSFFAGLDSPVAPMTLFLKGVLISMGISLVYVTLLIPQSVTFEALVICLAPGLFALGLVIANPATNLIGLIVATQIPGLIGMSHHFRPDLLLIVNAMLATLVGIVGALVLTLLIRNKRPAWTARRALRKGIRDLLQFIAAIRMNTVTLTARQQFVARTLDRVNIILPRKRIDPAPDLVSGGNLIAEAWLGANCYDYYTRHRTLLLAHQIESAALFHALSQFLKCRLKTLDATPSAPLLAECDRLLLALEATARRDEALFTPLLHLFNIRLALFPWCRWPDQPPGQGSTKCDRDRTLC</sequence>
<dbReference type="PANTHER" id="PTHR30509:SF9">
    <property type="entry name" value="MULTIDRUG RESISTANCE PROTEIN MDTO"/>
    <property type="match status" value="1"/>
</dbReference>
<gene>
    <name evidence="8" type="ORF">D8B20_17535</name>
</gene>
<feature type="transmembrane region" description="Helical" evidence="7">
    <location>
        <begin position="438"/>
        <end position="456"/>
    </location>
</feature>
<feature type="transmembrane region" description="Helical" evidence="7">
    <location>
        <begin position="488"/>
        <end position="510"/>
    </location>
</feature>
<comment type="subcellular location">
    <subcellularLocation>
        <location evidence="1">Cell membrane</location>
        <topology evidence="1">Multi-pass membrane protein</topology>
    </subcellularLocation>
</comment>
<feature type="transmembrane region" description="Helical" evidence="7">
    <location>
        <begin position="358"/>
        <end position="379"/>
    </location>
</feature>
<evidence type="ECO:0000256" key="7">
    <source>
        <dbReference type="SAM" id="Phobius"/>
    </source>
</evidence>
<keyword evidence="5 7" id="KW-1133">Transmembrane helix</keyword>
<accession>A0A518XHR8</accession>
<dbReference type="InterPro" id="IPR006726">
    <property type="entry name" value="PHBA_efflux_AaeB/fusaric-R"/>
</dbReference>
<reference evidence="8 9" key="1">
    <citation type="submission" date="2018-10" db="EMBL/GenBank/DDBJ databases">
        <title>Genome Sequencing of Pantoea dispersa DSM 32899.</title>
        <authorList>
            <person name="Nawrath M."/>
            <person name="Ottenheim C."/>
            <person name="Wilm A."/>
            <person name="Zimmermann W."/>
            <person name="Wu J.C."/>
        </authorList>
    </citation>
    <scope>NUCLEOTIDE SEQUENCE [LARGE SCALE GENOMIC DNA]</scope>
    <source>
        <strain evidence="8 9">DSM 32899</strain>
        <plasmid evidence="8 9">unnamed1</plasmid>
    </source>
</reference>
<organism evidence="8 9">
    <name type="scientific">Candidatus Pantoea soli</name>
    <dbReference type="NCBI Taxonomy" id="3098669"/>
    <lineage>
        <taxon>Bacteria</taxon>
        <taxon>Pseudomonadati</taxon>
        <taxon>Pseudomonadota</taxon>
        <taxon>Gammaproteobacteria</taxon>
        <taxon>Enterobacterales</taxon>
        <taxon>Erwiniaceae</taxon>
        <taxon>Pantoea</taxon>
    </lineage>
</organism>
<evidence type="ECO:0000256" key="6">
    <source>
        <dbReference type="ARBA" id="ARBA00023136"/>
    </source>
</evidence>
<dbReference type="OrthoDB" id="9807111at2"/>
<feature type="transmembrane region" description="Helical" evidence="7">
    <location>
        <begin position="9"/>
        <end position="29"/>
    </location>
</feature>
<evidence type="ECO:0000256" key="4">
    <source>
        <dbReference type="ARBA" id="ARBA00022692"/>
    </source>
</evidence>
<keyword evidence="6 7" id="KW-0472">Membrane</keyword>
<feature type="transmembrane region" description="Helical" evidence="7">
    <location>
        <begin position="112"/>
        <end position="136"/>
    </location>
</feature>
<name>A0A518XHR8_9GAMM</name>
<keyword evidence="8" id="KW-0614">Plasmid</keyword>
<evidence type="ECO:0000256" key="2">
    <source>
        <dbReference type="ARBA" id="ARBA00022448"/>
    </source>
</evidence>
<feature type="transmembrane region" description="Helical" evidence="7">
    <location>
        <begin position="57"/>
        <end position="76"/>
    </location>
</feature>
<dbReference type="Proteomes" id="UP000319411">
    <property type="component" value="Plasmid unnamed1"/>
</dbReference>
<keyword evidence="3" id="KW-1003">Cell membrane</keyword>
<keyword evidence="4 7" id="KW-0812">Transmembrane</keyword>
<feature type="transmembrane region" description="Helical" evidence="7">
    <location>
        <begin position="82"/>
        <end position="100"/>
    </location>
</feature>
<evidence type="ECO:0000313" key="8">
    <source>
        <dbReference type="EMBL" id="QDY43742.1"/>
    </source>
</evidence>
<keyword evidence="9" id="KW-1185">Reference proteome</keyword>
<feature type="transmembrane region" description="Helical" evidence="7">
    <location>
        <begin position="412"/>
        <end position="432"/>
    </location>
</feature>
<keyword evidence="2" id="KW-0813">Transport</keyword>
<dbReference type="KEGG" id="pdis:D8B20_17535"/>
<dbReference type="Pfam" id="PF04632">
    <property type="entry name" value="FUSC"/>
    <property type="match status" value="1"/>
</dbReference>
<evidence type="ECO:0000256" key="5">
    <source>
        <dbReference type="ARBA" id="ARBA00022989"/>
    </source>
</evidence>
<feature type="transmembrane region" description="Helical" evidence="7">
    <location>
        <begin position="142"/>
        <end position="159"/>
    </location>
</feature>
<protein>
    <submittedName>
        <fullName evidence="8">FUSC family protein</fullName>
    </submittedName>
</protein>
<evidence type="ECO:0000313" key="9">
    <source>
        <dbReference type="Proteomes" id="UP000319411"/>
    </source>
</evidence>